<organism evidence="2 3">
    <name type="scientific">Fusarium musae</name>
    <dbReference type="NCBI Taxonomy" id="1042133"/>
    <lineage>
        <taxon>Eukaryota</taxon>
        <taxon>Fungi</taxon>
        <taxon>Dikarya</taxon>
        <taxon>Ascomycota</taxon>
        <taxon>Pezizomycotina</taxon>
        <taxon>Sordariomycetes</taxon>
        <taxon>Hypocreomycetidae</taxon>
        <taxon>Hypocreales</taxon>
        <taxon>Nectriaceae</taxon>
        <taxon>Fusarium</taxon>
    </lineage>
</organism>
<comment type="caution">
    <text evidence="2">The sequence shown here is derived from an EMBL/GenBank/DDBJ whole genome shotgun (WGS) entry which is preliminary data.</text>
</comment>
<keyword evidence="3" id="KW-1185">Reference proteome</keyword>
<sequence length="62" mass="7059">MNLHYSHFRGERALQDLISYLVKLKRKVTQTEPKSPSCLRRQPCPASTSPADEPSSEFVKAK</sequence>
<gene>
    <name evidence="2" type="ORF">J7337_013736</name>
</gene>
<dbReference type="AlphaFoldDB" id="A0A9P8IIE6"/>
<dbReference type="Proteomes" id="UP000827133">
    <property type="component" value="Unassembled WGS sequence"/>
</dbReference>
<dbReference type="EMBL" id="JAHBCI010000011">
    <property type="protein sequence ID" value="KAG9495487.1"/>
    <property type="molecule type" value="Genomic_DNA"/>
</dbReference>
<reference evidence="2" key="1">
    <citation type="journal article" date="2021" name="Mol. Plant Microbe Interact.">
        <title>Telomere to telomere genome assembly of Fusarium musae F31, causal agent of crown rot disease of banana.</title>
        <authorList>
            <person name="Degradi L."/>
            <person name="Tava V."/>
            <person name="Kunova A."/>
            <person name="Cortesi P."/>
            <person name="Saracchi M."/>
            <person name="Pasquali M."/>
        </authorList>
    </citation>
    <scope>NUCLEOTIDE SEQUENCE</scope>
    <source>
        <strain evidence="2">F31</strain>
    </source>
</reference>
<name>A0A9P8IIE6_9HYPO</name>
<evidence type="ECO:0000256" key="1">
    <source>
        <dbReference type="SAM" id="MobiDB-lite"/>
    </source>
</evidence>
<feature type="region of interest" description="Disordered" evidence="1">
    <location>
        <begin position="27"/>
        <end position="62"/>
    </location>
</feature>
<dbReference type="GeneID" id="68321592"/>
<dbReference type="RefSeq" id="XP_044674487.1">
    <property type="nucleotide sequence ID" value="XM_044831212.1"/>
</dbReference>
<dbReference type="KEGG" id="fmu:J7337_013736"/>
<proteinExistence type="predicted"/>
<evidence type="ECO:0000313" key="2">
    <source>
        <dbReference type="EMBL" id="KAG9495487.1"/>
    </source>
</evidence>
<accession>A0A9P8IIE6</accession>
<protein>
    <submittedName>
        <fullName evidence="2">Uncharacterized protein</fullName>
    </submittedName>
</protein>
<evidence type="ECO:0000313" key="3">
    <source>
        <dbReference type="Proteomes" id="UP000827133"/>
    </source>
</evidence>